<dbReference type="PANTHER" id="PTHR33048">
    <property type="entry name" value="PTH11-LIKE INTEGRAL MEMBRANE PROTEIN (AFU_ORTHOLOGUE AFUA_5G11245)"/>
    <property type="match status" value="1"/>
</dbReference>
<feature type="transmembrane region" description="Helical" evidence="7">
    <location>
        <begin position="268"/>
        <end position="287"/>
    </location>
</feature>
<sequence>MSLQTTATKEVFPKQRDGPEKSIGSAPRPIRSQIRNKNQTITQQPKGGEQASIGRMGWVVNASPEVDAQSQWATVLIVCLVLSVLSIVTVGSRLCIRAKARGLAADDYMAALSAVFAFTYSVLCITQTKYGLGLPIKLRPAQNVGPYARVNFAGRPIYQIGISFFKIALLISYLRLLQGTDHRSYRLVVWGTIAVVFLAHLGCALSLIFACSPVEKSWKPWVPGTCLKPGPSFTGYAVVTIVSDVVVAVLPIPVLLKLSVRLGKKVGLIGIFMLGLFTTLCSILRYVQIDRIQNGDGNSTMLVLWGTIEFNVGNMVSSLPFLAPVFLKKARDYKSKYLSAAYGSGSKNRQMRSRSLALRNGEHYKLSELSSDKSAFRSVNTSEIRDGMLENGGAILKSVTYSVRVDDGNDARSRGIDGPGRPVS</sequence>
<feature type="region of interest" description="Disordered" evidence="6">
    <location>
        <begin position="1"/>
        <end position="50"/>
    </location>
</feature>
<evidence type="ECO:0000256" key="2">
    <source>
        <dbReference type="ARBA" id="ARBA00022692"/>
    </source>
</evidence>
<dbReference type="GO" id="GO:0016020">
    <property type="term" value="C:membrane"/>
    <property type="evidence" value="ECO:0007669"/>
    <property type="project" value="UniProtKB-SubCell"/>
</dbReference>
<evidence type="ECO:0000259" key="8">
    <source>
        <dbReference type="Pfam" id="PF20684"/>
    </source>
</evidence>
<keyword evidence="2 7" id="KW-0812">Transmembrane</keyword>
<evidence type="ECO:0000256" key="7">
    <source>
        <dbReference type="SAM" id="Phobius"/>
    </source>
</evidence>
<feature type="compositionally biased region" description="Basic and acidic residues" evidence="6">
    <location>
        <begin position="11"/>
        <end position="20"/>
    </location>
</feature>
<feature type="transmembrane region" description="Helical" evidence="7">
    <location>
        <begin position="302"/>
        <end position="327"/>
    </location>
</feature>
<reference evidence="9 10" key="1">
    <citation type="journal article" date="2020" name="bioRxiv">
        <title>Whole genome comparisons of ergot fungi reveals the divergence and evolution of species within the genus Claviceps are the result of varying mechanisms driving genome evolution and host range expansion.</title>
        <authorList>
            <person name="Wyka S.A."/>
            <person name="Mondo S.J."/>
            <person name="Liu M."/>
            <person name="Dettman J."/>
            <person name="Nalam V."/>
            <person name="Broders K.D."/>
        </authorList>
    </citation>
    <scope>NUCLEOTIDE SEQUENCE [LARGE SCALE GENOMIC DNA]</scope>
    <source>
        <strain evidence="9 10">LM576</strain>
    </source>
</reference>
<evidence type="ECO:0000256" key="6">
    <source>
        <dbReference type="SAM" id="MobiDB-lite"/>
    </source>
</evidence>
<feature type="transmembrane region" description="Helical" evidence="7">
    <location>
        <begin position="72"/>
        <end position="96"/>
    </location>
</feature>
<dbReference type="EMBL" id="SRQM01000057">
    <property type="protein sequence ID" value="KAG6120450.1"/>
    <property type="molecule type" value="Genomic_DNA"/>
</dbReference>
<protein>
    <recommendedName>
        <fullName evidence="8">Rhodopsin domain-containing protein</fullName>
    </recommendedName>
</protein>
<dbReference type="Pfam" id="PF20684">
    <property type="entry name" value="Fung_rhodopsin"/>
    <property type="match status" value="1"/>
</dbReference>
<comment type="subcellular location">
    <subcellularLocation>
        <location evidence="1">Membrane</location>
        <topology evidence="1">Multi-pass membrane protein</topology>
    </subcellularLocation>
</comment>
<evidence type="ECO:0000256" key="5">
    <source>
        <dbReference type="ARBA" id="ARBA00038359"/>
    </source>
</evidence>
<comment type="caution">
    <text evidence="9">The sequence shown here is derived from an EMBL/GenBank/DDBJ whole genome shotgun (WGS) entry which is preliminary data.</text>
</comment>
<evidence type="ECO:0000256" key="4">
    <source>
        <dbReference type="ARBA" id="ARBA00023136"/>
    </source>
</evidence>
<keyword evidence="4 7" id="KW-0472">Membrane</keyword>
<keyword evidence="3 7" id="KW-1133">Transmembrane helix</keyword>
<feature type="compositionally biased region" description="Polar residues" evidence="6">
    <location>
        <begin position="33"/>
        <end position="45"/>
    </location>
</feature>
<feature type="transmembrane region" description="Helical" evidence="7">
    <location>
        <begin position="233"/>
        <end position="256"/>
    </location>
</feature>
<accession>A0A9P7Q578</accession>
<name>A0A9P7Q578_9HYPO</name>
<feature type="transmembrane region" description="Helical" evidence="7">
    <location>
        <begin position="157"/>
        <end position="176"/>
    </location>
</feature>
<evidence type="ECO:0000313" key="9">
    <source>
        <dbReference type="EMBL" id="KAG6120450.1"/>
    </source>
</evidence>
<gene>
    <name evidence="9" type="ORF">E4U13_006485</name>
</gene>
<feature type="transmembrane region" description="Helical" evidence="7">
    <location>
        <begin position="188"/>
        <end position="210"/>
    </location>
</feature>
<feature type="domain" description="Rhodopsin" evidence="8">
    <location>
        <begin position="93"/>
        <end position="326"/>
    </location>
</feature>
<comment type="similarity">
    <text evidence="5">Belongs to the SAT4 family.</text>
</comment>
<dbReference type="PANTHER" id="PTHR33048:SF146">
    <property type="entry name" value="INTEGRAL MEMBRANE PROTEIN"/>
    <property type="match status" value="1"/>
</dbReference>
<dbReference type="Proteomes" id="UP000732380">
    <property type="component" value="Unassembled WGS sequence"/>
</dbReference>
<dbReference type="InterPro" id="IPR049326">
    <property type="entry name" value="Rhodopsin_dom_fungi"/>
</dbReference>
<feature type="transmembrane region" description="Helical" evidence="7">
    <location>
        <begin position="108"/>
        <end position="128"/>
    </location>
</feature>
<evidence type="ECO:0000256" key="1">
    <source>
        <dbReference type="ARBA" id="ARBA00004141"/>
    </source>
</evidence>
<dbReference type="InterPro" id="IPR052337">
    <property type="entry name" value="SAT4-like"/>
</dbReference>
<keyword evidence="10" id="KW-1185">Reference proteome</keyword>
<proteinExistence type="inferred from homology"/>
<evidence type="ECO:0000313" key="10">
    <source>
        <dbReference type="Proteomes" id="UP000732380"/>
    </source>
</evidence>
<organism evidence="9 10">
    <name type="scientific">Claviceps humidiphila</name>
    <dbReference type="NCBI Taxonomy" id="1294629"/>
    <lineage>
        <taxon>Eukaryota</taxon>
        <taxon>Fungi</taxon>
        <taxon>Dikarya</taxon>
        <taxon>Ascomycota</taxon>
        <taxon>Pezizomycotina</taxon>
        <taxon>Sordariomycetes</taxon>
        <taxon>Hypocreomycetidae</taxon>
        <taxon>Hypocreales</taxon>
        <taxon>Clavicipitaceae</taxon>
        <taxon>Claviceps</taxon>
    </lineage>
</organism>
<dbReference type="AlphaFoldDB" id="A0A9P7Q578"/>
<evidence type="ECO:0000256" key="3">
    <source>
        <dbReference type="ARBA" id="ARBA00022989"/>
    </source>
</evidence>